<dbReference type="OrthoDB" id="2215036at2759"/>
<dbReference type="EMBL" id="JAGMWT010000001">
    <property type="protein sequence ID" value="KAH7138068.1"/>
    <property type="molecule type" value="Genomic_DNA"/>
</dbReference>
<dbReference type="GO" id="GO:0003723">
    <property type="term" value="F:RNA binding"/>
    <property type="evidence" value="ECO:0007669"/>
    <property type="project" value="TreeGrafter"/>
</dbReference>
<dbReference type="InterPro" id="IPR045478">
    <property type="entry name" value="Exportin-5_C"/>
</dbReference>
<evidence type="ECO:0000259" key="5">
    <source>
        <dbReference type="PROSITE" id="PS50166"/>
    </source>
</evidence>
<evidence type="ECO:0000313" key="7">
    <source>
        <dbReference type="Proteomes" id="UP000700596"/>
    </source>
</evidence>
<comment type="similarity">
    <text evidence="1">Belongs to the exportin family.</text>
</comment>
<evidence type="ECO:0000313" key="6">
    <source>
        <dbReference type="EMBL" id="KAH7138068.1"/>
    </source>
</evidence>
<sequence length="1251" mass="141543">MDVGAANPPQTASAASTANADVNATNTDLSQVLQALQAIYDPASNNDTRRQATEYLEQAKRHPEAPAHGHTLALDRSQPAQLRHYGLTLLEYSIKYSWEDFSEDQTNGLRNYVVELAQNIAEEDPVYLRNKVAQLWTEVAKRSWGAEWMNMDQQLVELWQSSLHHQAIVLYVLETLSEEIFNREDPTAGLRGSELGRACVEIFTPTAVLVEHLPTRDKGPDVRCGDEGWLKRLCDNLTWCLEQDYQNQERVRLSAVKTMNAIRACMAWVIPKAIVAVQVIEHACKPLAVPVVELQLASVEVLQSIYSRHHLHDDDFVELVCPMFTPGSVSLLREVYNWTISDMNIHELNEQKYTLCKKLSELANSLGLFIEQKPQDVPESSDLPGVFGLLYDILRNPSLVVSIPVLHCWTKLLRSRVVRDSDVVTQMISGLLETCCARLVRYEAFPEDSEDVTILFLNEDIDTLPERHAFLGNYRRFCSDVIELLVRRTPVEALQHILGQATNTFQHLYDGEPRFQPENFSKYSTPALRVDAQTTIVDAALKGYLKWVSVHGADADPGEDDRARIAMEDSIEQWCRQILQARFEDPEISKKVVTLMSTFSTKALPNRPAFALTFLEHILTVRLPDNIGFPQYSDAVKDLERMTGLEMQKLAMKFPNDFMNVYDGLEQKINEIVALPETDDRQKFSYNAFLFIIIHRSTTLDQATQEARMKQLLNQVKDAWRNDEFSNSISTFQSFCGVLGMDRLPEFLSTNNFKGIQDWSEQPLPSDGQVLQSNILQLSNQLPLRLTKTLLAASIEKLRDGSPQYETAAVLWADAIPVILPNLLQLVSYAQAFNNIDASWSHLPPELQQVIRRVLTDRFWQAGISTESRDDFFARVSGSKSTYEGFASTVRGTVRQIRESSYYILYSLTRFRDFFYGIQDLPGPLSQALFGNASALSAHHLSVLLSVSTHLIEGCPAQLRPSFLPPMIEGLFRELSSKITTEWDFVSKQVVASDGNDNLTDEMKTESILRQLTYSSVNLVGSLLDTRHGRHSRPNARSSHLTHRQDSSQNEPNAPPETPMHEFILKTPSVLEPILLFCNTAIRVRDTRSVVTIVRVLRSLLSRFRDPSPIRDFFCNDIFKNAITSLHEPYFVDCQKELAILIAGIIYLDEDTPRNILLSLPGMGDVYRVDRRLARLRGANRSDERLQRSIVLDLLSSVRGLSIHEQGKIERTKPKKKTAFQEQYMNVDAQPAIVRGTSPGLVGVADMFGGE</sequence>
<dbReference type="GO" id="GO:0008033">
    <property type="term" value="P:tRNA processing"/>
    <property type="evidence" value="ECO:0007669"/>
    <property type="project" value="UniProtKB-KW"/>
</dbReference>
<dbReference type="AlphaFoldDB" id="A0A9P9EII3"/>
<dbReference type="GO" id="GO:0042565">
    <property type="term" value="C:RNA nuclear export complex"/>
    <property type="evidence" value="ECO:0007669"/>
    <property type="project" value="TreeGrafter"/>
</dbReference>
<protein>
    <submittedName>
        <fullName evidence="6">Armadillo-type protein</fullName>
    </submittedName>
</protein>
<evidence type="ECO:0000256" key="3">
    <source>
        <dbReference type="ARBA" id="ARBA00025147"/>
    </source>
</evidence>
<dbReference type="GO" id="GO:0006611">
    <property type="term" value="P:protein export from nucleus"/>
    <property type="evidence" value="ECO:0007669"/>
    <property type="project" value="InterPro"/>
</dbReference>
<dbReference type="InterPro" id="IPR011989">
    <property type="entry name" value="ARM-like"/>
</dbReference>
<dbReference type="SMART" id="SM00913">
    <property type="entry name" value="IBN_N"/>
    <property type="match status" value="1"/>
</dbReference>
<dbReference type="Pfam" id="PF08389">
    <property type="entry name" value="Xpo1"/>
    <property type="match status" value="1"/>
</dbReference>
<dbReference type="PANTHER" id="PTHR11223">
    <property type="entry name" value="EXPORTIN 1/5"/>
    <property type="match status" value="1"/>
</dbReference>
<dbReference type="InterPro" id="IPR013598">
    <property type="entry name" value="Exportin-1/Importin-b-like"/>
</dbReference>
<dbReference type="GO" id="GO:0005049">
    <property type="term" value="F:nuclear export signal receptor activity"/>
    <property type="evidence" value="ECO:0007669"/>
    <property type="project" value="InterPro"/>
</dbReference>
<dbReference type="Pfam" id="PF19273">
    <property type="entry name" value="Exportin-5"/>
    <property type="match status" value="1"/>
</dbReference>
<reference evidence="6" key="1">
    <citation type="journal article" date="2021" name="Nat. Commun.">
        <title>Genetic determinants of endophytism in the Arabidopsis root mycobiome.</title>
        <authorList>
            <person name="Mesny F."/>
            <person name="Miyauchi S."/>
            <person name="Thiergart T."/>
            <person name="Pickel B."/>
            <person name="Atanasova L."/>
            <person name="Karlsson M."/>
            <person name="Huettel B."/>
            <person name="Barry K.W."/>
            <person name="Haridas S."/>
            <person name="Chen C."/>
            <person name="Bauer D."/>
            <person name="Andreopoulos W."/>
            <person name="Pangilinan J."/>
            <person name="LaButti K."/>
            <person name="Riley R."/>
            <person name="Lipzen A."/>
            <person name="Clum A."/>
            <person name="Drula E."/>
            <person name="Henrissat B."/>
            <person name="Kohler A."/>
            <person name="Grigoriev I.V."/>
            <person name="Martin F.M."/>
            <person name="Hacquard S."/>
        </authorList>
    </citation>
    <scope>NUCLEOTIDE SEQUENCE</scope>
    <source>
        <strain evidence="6">MPI-CAGE-CH-0243</strain>
    </source>
</reference>
<accession>A0A9P9EII3</accession>
<name>A0A9P9EII3_9PLEO</name>
<proteinExistence type="inferred from homology"/>
<organism evidence="6 7">
    <name type="scientific">Dendryphion nanum</name>
    <dbReference type="NCBI Taxonomy" id="256645"/>
    <lineage>
        <taxon>Eukaryota</taxon>
        <taxon>Fungi</taxon>
        <taxon>Dikarya</taxon>
        <taxon>Ascomycota</taxon>
        <taxon>Pezizomycotina</taxon>
        <taxon>Dothideomycetes</taxon>
        <taxon>Pleosporomycetidae</taxon>
        <taxon>Pleosporales</taxon>
        <taxon>Torulaceae</taxon>
        <taxon>Dendryphion</taxon>
    </lineage>
</organism>
<evidence type="ECO:0000256" key="1">
    <source>
        <dbReference type="ARBA" id="ARBA00009466"/>
    </source>
</evidence>
<dbReference type="Proteomes" id="UP000700596">
    <property type="component" value="Unassembled WGS sequence"/>
</dbReference>
<dbReference type="Pfam" id="PF03810">
    <property type="entry name" value="IBN_N"/>
    <property type="match status" value="1"/>
</dbReference>
<feature type="domain" description="Importin N-terminal" evidence="5">
    <location>
        <begin position="52"/>
        <end position="119"/>
    </location>
</feature>
<comment type="caution">
    <text evidence="6">The sequence shown here is derived from an EMBL/GenBank/DDBJ whole genome shotgun (WGS) entry which is preliminary data.</text>
</comment>
<feature type="region of interest" description="Disordered" evidence="4">
    <location>
        <begin position="1026"/>
        <end position="1060"/>
    </location>
</feature>
<keyword evidence="2" id="KW-0819">tRNA processing</keyword>
<dbReference type="InterPro" id="IPR016024">
    <property type="entry name" value="ARM-type_fold"/>
</dbReference>
<evidence type="ECO:0000256" key="4">
    <source>
        <dbReference type="SAM" id="MobiDB-lite"/>
    </source>
</evidence>
<gene>
    <name evidence="6" type="ORF">B0J11DRAFT_424242</name>
</gene>
<keyword evidence="7" id="KW-1185">Reference proteome</keyword>
<dbReference type="InterPro" id="IPR045065">
    <property type="entry name" value="XPO1/5"/>
</dbReference>
<dbReference type="GO" id="GO:0031267">
    <property type="term" value="F:small GTPase binding"/>
    <property type="evidence" value="ECO:0007669"/>
    <property type="project" value="InterPro"/>
</dbReference>
<dbReference type="PANTHER" id="PTHR11223:SF3">
    <property type="entry name" value="EXPORTIN-5"/>
    <property type="match status" value="1"/>
</dbReference>
<dbReference type="SUPFAM" id="SSF48371">
    <property type="entry name" value="ARM repeat"/>
    <property type="match status" value="1"/>
</dbReference>
<dbReference type="GO" id="GO:0006405">
    <property type="term" value="P:RNA export from nucleus"/>
    <property type="evidence" value="ECO:0007669"/>
    <property type="project" value="TreeGrafter"/>
</dbReference>
<dbReference type="GO" id="GO:0005634">
    <property type="term" value="C:nucleus"/>
    <property type="evidence" value="ECO:0007669"/>
    <property type="project" value="TreeGrafter"/>
</dbReference>
<dbReference type="GO" id="GO:0005737">
    <property type="term" value="C:cytoplasm"/>
    <property type="evidence" value="ECO:0007669"/>
    <property type="project" value="TreeGrafter"/>
</dbReference>
<comment type="function">
    <text evidence="3">tRNA nucleus export receptor which facilitates tRNA translocation across the nuclear pore complex. Involved in pre-tRNA splicing, probably by affecting the interaction of pre-tRNA with splicing endonuclease.</text>
</comment>
<evidence type="ECO:0000256" key="2">
    <source>
        <dbReference type="ARBA" id="ARBA00022694"/>
    </source>
</evidence>
<dbReference type="Gene3D" id="1.25.10.10">
    <property type="entry name" value="Leucine-rich Repeat Variant"/>
    <property type="match status" value="1"/>
</dbReference>
<dbReference type="InterPro" id="IPR001494">
    <property type="entry name" value="Importin-beta_N"/>
</dbReference>
<dbReference type="PROSITE" id="PS50166">
    <property type="entry name" value="IMPORTIN_B_NT"/>
    <property type="match status" value="1"/>
</dbReference>